<dbReference type="Pfam" id="PF17764">
    <property type="entry name" value="PriA_3primeBD"/>
    <property type="match status" value="1"/>
</dbReference>
<dbReference type="SMART" id="SM00487">
    <property type="entry name" value="DEXDc"/>
    <property type="match status" value="1"/>
</dbReference>
<dbReference type="InterPro" id="IPR001650">
    <property type="entry name" value="Helicase_C-like"/>
</dbReference>
<keyword evidence="2" id="KW-0235">DNA replication</keyword>
<gene>
    <name evidence="15" type="ORF">MHYMCMPASI_00654</name>
</gene>
<evidence type="ECO:0000259" key="14">
    <source>
        <dbReference type="PROSITE" id="PS51194"/>
    </source>
</evidence>
<dbReference type="GO" id="GO:0043138">
    <property type="term" value="F:3'-5' DNA helicase activity"/>
    <property type="evidence" value="ECO:0007669"/>
    <property type="project" value="UniProtKB-EC"/>
</dbReference>
<dbReference type="Pfam" id="PF18074">
    <property type="entry name" value="PriA_C"/>
    <property type="match status" value="1"/>
</dbReference>
<dbReference type="PROSITE" id="PS51192">
    <property type="entry name" value="HELICASE_ATP_BIND_1"/>
    <property type="match status" value="1"/>
</dbReference>
<dbReference type="FunFam" id="3.40.50.300:FF:000489">
    <property type="entry name" value="Primosome assembly protein PriA"/>
    <property type="match status" value="1"/>
</dbReference>
<evidence type="ECO:0000256" key="11">
    <source>
        <dbReference type="ARBA" id="ARBA00034808"/>
    </source>
</evidence>
<keyword evidence="16" id="KW-1185">Reference proteome</keyword>
<keyword evidence="10" id="KW-0413">Isomerase</keyword>
<keyword evidence="1" id="KW-0639">Primosome</keyword>
<evidence type="ECO:0000256" key="2">
    <source>
        <dbReference type="ARBA" id="ARBA00022705"/>
    </source>
</evidence>
<evidence type="ECO:0000256" key="12">
    <source>
        <dbReference type="ARBA" id="ARBA00048988"/>
    </source>
</evidence>
<dbReference type="GO" id="GO:0006302">
    <property type="term" value="P:double-strand break repair"/>
    <property type="evidence" value="ECO:0007669"/>
    <property type="project" value="InterPro"/>
</dbReference>
<dbReference type="EC" id="5.6.2.4" evidence="11"/>
<dbReference type="Gene3D" id="3.40.50.300">
    <property type="entry name" value="P-loop containing nucleotide triphosphate hydrolases"/>
    <property type="match status" value="2"/>
</dbReference>
<dbReference type="InterPro" id="IPR005259">
    <property type="entry name" value="PriA"/>
</dbReference>
<dbReference type="Pfam" id="PF18319">
    <property type="entry name" value="Zn_ribbon_PriA"/>
    <property type="match status" value="1"/>
</dbReference>
<reference evidence="15" key="1">
    <citation type="submission" date="2021-06" db="EMBL/GenBank/DDBJ databases">
        <authorList>
            <person name="Nardi T."/>
            <person name="Nardi T."/>
        </authorList>
    </citation>
    <scope>NUCLEOTIDE SEQUENCE</scope>
</reference>
<dbReference type="InterPro" id="IPR041236">
    <property type="entry name" value="PriA_C"/>
</dbReference>
<keyword evidence="3" id="KW-0479">Metal-binding</keyword>
<sequence length="646" mass="72912">MQVVEILLPIRGNKTFAYQTSSSVEKGQFVLVPFRNKKLLGIVWQTTSQFKKDSIKEIIQIYEYKLKDSFLEFLKGVAEYNMIELGIVLKMTINAFSTRESSNYIHQANCPSPISLSEEQSNAFKDLLRNAKDSLVSVIEGITGSGKTLVYLKLIEELIKDGGQALILLPEIALTTQIMQRFTELLPQTTILQWHSGLTPKKRQELWQTSLKGGDVIVIGARSALFLPFTNLKVLIIDEEHDSSFKQEEGAIYNARDMTVLRGKIENIPVVLSSATPAIETIYNYKIDKYKKIQLNSRFSGVLLPDIKIIDMTEENLPKNQFISSTLRQALENNLNNAKQSLIFLNRKGYAPITLCAKCGTKSSCPHCSSYLVFHKNKSSLECHYCGYKTNVITECSNCHSKNIVFFGPGVEKIEEELNKLFPAARLAIATSETIANQKSAAELLKKISNHEIDIIIGTQILAKGLDFKLLQLVGVIDADCNYTSGDIRAHERMHQLLSQVAGRAGRANEQGQVFLQTYEPNNHILHSIINNNQNAFFEAELHDREASNTPPFSRIAIITLSCRQENRLLEFAYKMSDTMPNLENLTVLGPSSAPLSLLRGNYRYRFILRAKKNISIQKIITHWLAQVEAPHYIKIKIDIDPYNFS</sequence>
<dbReference type="GO" id="GO:0046872">
    <property type="term" value="F:metal ion binding"/>
    <property type="evidence" value="ECO:0007669"/>
    <property type="project" value="UniProtKB-KW"/>
</dbReference>
<dbReference type="EMBL" id="CAJVAF010000293">
    <property type="protein sequence ID" value="CAG7593012.1"/>
    <property type="molecule type" value="Genomic_DNA"/>
</dbReference>
<evidence type="ECO:0000256" key="4">
    <source>
        <dbReference type="ARBA" id="ARBA00022741"/>
    </source>
</evidence>
<evidence type="ECO:0000256" key="5">
    <source>
        <dbReference type="ARBA" id="ARBA00022801"/>
    </source>
</evidence>
<dbReference type="GO" id="GO:0006270">
    <property type="term" value="P:DNA replication initiation"/>
    <property type="evidence" value="ECO:0007669"/>
    <property type="project" value="TreeGrafter"/>
</dbReference>
<dbReference type="InterPro" id="IPR040498">
    <property type="entry name" value="PriA_CRR"/>
</dbReference>
<dbReference type="InterPro" id="IPR027417">
    <property type="entry name" value="P-loop_NTPase"/>
</dbReference>
<dbReference type="InterPro" id="IPR011545">
    <property type="entry name" value="DEAD/DEAH_box_helicase_dom"/>
</dbReference>
<dbReference type="Gene3D" id="3.40.1440.60">
    <property type="entry name" value="PriA, 3(prime) DNA-binding domain"/>
    <property type="match status" value="1"/>
</dbReference>
<dbReference type="Pfam" id="PF00271">
    <property type="entry name" value="Helicase_C"/>
    <property type="match status" value="1"/>
</dbReference>
<dbReference type="InterPro" id="IPR042115">
    <property type="entry name" value="PriA_3primeBD_sf"/>
</dbReference>
<dbReference type="PROSITE" id="PS51194">
    <property type="entry name" value="HELICASE_CTER"/>
    <property type="match status" value="1"/>
</dbReference>
<dbReference type="Proteomes" id="UP000837675">
    <property type="component" value="Unassembled WGS sequence"/>
</dbReference>
<dbReference type="InterPro" id="IPR014001">
    <property type="entry name" value="Helicase_ATP-bd"/>
</dbReference>
<protein>
    <recommendedName>
        <fullName evidence="11">DNA 3'-5' helicase</fullName>
        <ecNumber evidence="11">5.6.2.4</ecNumber>
    </recommendedName>
</protein>
<dbReference type="PANTHER" id="PTHR30580">
    <property type="entry name" value="PRIMOSOMAL PROTEIN N"/>
    <property type="match status" value="1"/>
</dbReference>
<keyword evidence="5" id="KW-0378">Hydrolase</keyword>
<dbReference type="SMART" id="SM00490">
    <property type="entry name" value="HELICc"/>
    <property type="match status" value="1"/>
</dbReference>
<dbReference type="GO" id="GO:0006310">
    <property type="term" value="P:DNA recombination"/>
    <property type="evidence" value="ECO:0007669"/>
    <property type="project" value="InterPro"/>
</dbReference>
<proteinExistence type="inferred from homology"/>
<evidence type="ECO:0000256" key="10">
    <source>
        <dbReference type="ARBA" id="ARBA00023235"/>
    </source>
</evidence>
<accession>A0A8S4C0K5</accession>
<dbReference type="PANTHER" id="PTHR30580:SF0">
    <property type="entry name" value="PRIMOSOMAL PROTEIN N"/>
    <property type="match status" value="1"/>
</dbReference>
<keyword evidence="7" id="KW-0862">Zinc</keyword>
<keyword evidence="6" id="KW-0347">Helicase</keyword>
<evidence type="ECO:0000259" key="13">
    <source>
        <dbReference type="PROSITE" id="PS51192"/>
    </source>
</evidence>
<name>A0A8S4C0K5_9ACAR</name>
<dbReference type="GO" id="GO:0003677">
    <property type="term" value="F:DNA binding"/>
    <property type="evidence" value="ECO:0007669"/>
    <property type="project" value="UniProtKB-KW"/>
</dbReference>
<dbReference type="GO" id="GO:0016787">
    <property type="term" value="F:hydrolase activity"/>
    <property type="evidence" value="ECO:0007669"/>
    <property type="project" value="UniProtKB-KW"/>
</dbReference>
<dbReference type="InterPro" id="IPR041222">
    <property type="entry name" value="PriA_3primeBD"/>
</dbReference>
<keyword evidence="4" id="KW-0547">Nucleotide-binding</keyword>
<evidence type="ECO:0000256" key="8">
    <source>
        <dbReference type="ARBA" id="ARBA00022840"/>
    </source>
</evidence>
<dbReference type="HAMAP" id="MF_00983">
    <property type="entry name" value="PriA"/>
    <property type="match status" value="1"/>
</dbReference>
<evidence type="ECO:0000256" key="1">
    <source>
        <dbReference type="ARBA" id="ARBA00022515"/>
    </source>
</evidence>
<dbReference type="SUPFAM" id="SSF52540">
    <property type="entry name" value="P-loop containing nucleoside triphosphate hydrolases"/>
    <property type="match status" value="2"/>
</dbReference>
<evidence type="ECO:0000256" key="7">
    <source>
        <dbReference type="ARBA" id="ARBA00022833"/>
    </source>
</evidence>
<keyword evidence="8" id="KW-0067">ATP-binding</keyword>
<dbReference type="GO" id="GO:0006269">
    <property type="term" value="P:DNA replication, synthesis of primer"/>
    <property type="evidence" value="ECO:0007669"/>
    <property type="project" value="UniProtKB-KW"/>
</dbReference>
<evidence type="ECO:0000256" key="6">
    <source>
        <dbReference type="ARBA" id="ARBA00022806"/>
    </source>
</evidence>
<comment type="caution">
    <text evidence="15">The sequence shown here is derived from an EMBL/GenBank/DDBJ whole genome shotgun (WGS) entry which is preliminary data.</text>
</comment>
<organism evidence="15 16">
    <name type="scientific">Hyalomma marginatum</name>
    <dbReference type="NCBI Taxonomy" id="34627"/>
    <lineage>
        <taxon>Eukaryota</taxon>
        <taxon>Metazoa</taxon>
        <taxon>Ecdysozoa</taxon>
        <taxon>Arthropoda</taxon>
        <taxon>Chelicerata</taxon>
        <taxon>Arachnida</taxon>
        <taxon>Acari</taxon>
        <taxon>Parasitiformes</taxon>
        <taxon>Ixodida</taxon>
        <taxon>Ixodoidea</taxon>
        <taxon>Ixodidae</taxon>
        <taxon>Hyalomminae</taxon>
        <taxon>Hyalomma</taxon>
    </lineage>
</organism>
<feature type="domain" description="Helicase ATP-binding" evidence="13">
    <location>
        <begin position="128"/>
        <end position="295"/>
    </location>
</feature>
<dbReference type="GO" id="GO:0005524">
    <property type="term" value="F:ATP binding"/>
    <property type="evidence" value="ECO:0007669"/>
    <property type="project" value="UniProtKB-KW"/>
</dbReference>
<dbReference type="Pfam" id="PF00270">
    <property type="entry name" value="DEAD"/>
    <property type="match status" value="1"/>
</dbReference>
<dbReference type="AlphaFoldDB" id="A0A8S4C0K5"/>
<dbReference type="NCBIfam" id="TIGR00595">
    <property type="entry name" value="priA"/>
    <property type="match status" value="1"/>
</dbReference>
<evidence type="ECO:0000256" key="9">
    <source>
        <dbReference type="ARBA" id="ARBA00023125"/>
    </source>
</evidence>
<feature type="domain" description="Helicase C-terminal" evidence="14">
    <location>
        <begin position="391"/>
        <end position="548"/>
    </location>
</feature>
<comment type="catalytic activity">
    <reaction evidence="12">
        <text>ATP + H2O = ADP + phosphate + H(+)</text>
        <dbReference type="Rhea" id="RHEA:13065"/>
        <dbReference type="ChEBI" id="CHEBI:15377"/>
        <dbReference type="ChEBI" id="CHEBI:15378"/>
        <dbReference type="ChEBI" id="CHEBI:30616"/>
        <dbReference type="ChEBI" id="CHEBI:43474"/>
        <dbReference type="ChEBI" id="CHEBI:456216"/>
        <dbReference type="EC" id="5.6.2.4"/>
    </reaction>
</comment>
<evidence type="ECO:0000313" key="16">
    <source>
        <dbReference type="Proteomes" id="UP000837675"/>
    </source>
</evidence>
<keyword evidence="9" id="KW-0238">DNA-binding</keyword>
<evidence type="ECO:0000313" key="15">
    <source>
        <dbReference type="EMBL" id="CAG7593012.1"/>
    </source>
</evidence>
<evidence type="ECO:0000256" key="3">
    <source>
        <dbReference type="ARBA" id="ARBA00022723"/>
    </source>
</evidence>